<dbReference type="GO" id="GO:0008783">
    <property type="term" value="F:agmatinase activity"/>
    <property type="evidence" value="ECO:0007669"/>
    <property type="project" value="TreeGrafter"/>
</dbReference>
<sequence length="383" mass="43447">MNLSIFFEPLRDFADTYIADPKSVGNAVSLFSHKFPDWRTADIALIGVNEYRGSAQETSAEHPANEVRRKLYNLKKGTGAYKIADLGNLLPGITLEDTYLRLKEILENLIAHQTLPIVIGGSHDLDFGQFLAYENLERAVNLVTVDSCIDMQESAAEPHQNKRHLHRILMHEPNYLFSLSQVAYQSYLIEPEVIATLEKLHFETVRIGEIHHNLQLAEPVIRQADLISFDISAINAQAAPNNTGGNPFGLTGEEACQLCWYAGLNDSLSSFGLYEYHPENDSHGLTAMTIAVMIWYFVEGYYHRKNETDFTSKKFVRYAIAFHDNPNKMIFYKSKVSDKWWMEVEGLSGEKNIKIVPCSYDDYLSASKGEVPNRWILTQGRMA</sequence>
<dbReference type="RefSeq" id="WP_146895020.1">
    <property type="nucleotide sequence ID" value="NZ_BJYS01000003.1"/>
</dbReference>
<dbReference type="CDD" id="cd09988">
    <property type="entry name" value="Formimidoylglutamase"/>
    <property type="match status" value="1"/>
</dbReference>
<dbReference type="EMBL" id="BJYS01000003">
    <property type="protein sequence ID" value="GEO02982.1"/>
    <property type="molecule type" value="Genomic_DNA"/>
</dbReference>
<evidence type="ECO:0000313" key="5">
    <source>
        <dbReference type="Proteomes" id="UP000321532"/>
    </source>
</evidence>
<protein>
    <submittedName>
        <fullName evidence="4">Arginase</fullName>
    </submittedName>
</protein>
<name>A0A512ATE6_9BACT</name>
<keyword evidence="5" id="KW-1185">Reference proteome</keyword>
<proteinExistence type="inferred from homology"/>
<dbReference type="AlphaFoldDB" id="A0A512ATE6"/>
<evidence type="ECO:0000256" key="2">
    <source>
        <dbReference type="ARBA" id="ARBA00022801"/>
    </source>
</evidence>
<dbReference type="InterPro" id="IPR023696">
    <property type="entry name" value="Ureohydrolase_dom_sf"/>
</dbReference>
<reference evidence="4 5" key="1">
    <citation type="submission" date="2019-07" db="EMBL/GenBank/DDBJ databases">
        <title>Whole genome shotgun sequence of Adhaeribacter aerolatus NBRC 106133.</title>
        <authorList>
            <person name="Hosoyama A."/>
            <person name="Uohara A."/>
            <person name="Ohji S."/>
            <person name="Ichikawa N."/>
        </authorList>
    </citation>
    <scope>NUCLEOTIDE SEQUENCE [LARGE SCALE GENOMIC DNA]</scope>
    <source>
        <strain evidence="4 5">NBRC 106133</strain>
    </source>
</reference>
<dbReference type="Gene3D" id="3.40.800.10">
    <property type="entry name" value="Ureohydrolase domain"/>
    <property type="match status" value="1"/>
</dbReference>
<dbReference type="GO" id="GO:0046872">
    <property type="term" value="F:metal ion binding"/>
    <property type="evidence" value="ECO:0007669"/>
    <property type="project" value="UniProtKB-KW"/>
</dbReference>
<keyword evidence="1" id="KW-0479">Metal-binding</keyword>
<organism evidence="4 5">
    <name type="scientific">Adhaeribacter aerolatus</name>
    <dbReference type="NCBI Taxonomy" id="670289"/>
    <lineage>
        <taxon>Bacteria</taxon>
        <taxon>Pseudomonadati</taxon>
        <taxon>Bacteroidota</taxon>
        <taxon>Cytophagia</taxon>
        <taxon>Cytophagales</taxon>
        <taxon>Hymenobacteraceae</taxon>
        <taxon>Adhaeribacter</taxon>
    </lineage>
</organism>
<dbReference type="PROSITE" id="PS51409">
    <property type="entry name" value="ARGINASE_2"/>
    <property type="match status" value="1"/>
</dbReference>
<dbReference type="GO" id="GO:0033389">
    <property type="term" value="P:putrescine biosynthetic process from arginine, via agmatine"/>
    <property type="evidence" value="ECO:0007669"/>
    <property type="project" value="TreeGrafter"/>
</dbReference>
<dbReference type="SUPFAM" id="SSF52768">
    <property type="entry name" value="Arginase/deacetylase"/>
    <property type="match status" value="1"/>
</dbReference>
<dbReference type="PANTHER" id="PTHR11358:SF26">
    <property type="entry name" value="GUANIDINO ACID HYDROLASE, MITOCHONDRIAL"/>
    <property type="match status" value="1"/>
</dbReference>
<evidence type="ECO:0000256" key="1">
    <source>
        <dbReference type="ARBA" id="ARBA00022723"/>
    </source>
</evidence>
<accession>A0A512ATE6</accession>
<gene>
    <name evidence="4" type="primary">fjo29</name>
    <name evidence="4" type="ORF">AAE02nite_06460</name>
</gene>
<evidence type="ECO:0000256" key="3">
    <source>
        <dbReference type="PROSITE-ProRule" id="PRU00742"/>
    </source>
</evidence>
<comment type="caution">
    <text evidence="4">The sequence shown here is derived from an EMBL/GenBank/DDBJ whole genome shotgun (WGS) entry which is preliminary data.</text>
</comment>
<dbReference type="Proteomes" id="UP000321532">
    <property type="component" value="Unassembled WGS sequence"/>
</dbReference>
<comment type="similarity">
    <text evidence="3">Belongs to the arginase family.</text>
</comment>
<dbReference type="PANTHER" id="PTHR11358">
    <property type="entry name" value="ARGINASE/AGMATINASE"/>
    <property type="match status" value="1"/>
</dbReference>
<keyword evidence="2" id="KW-0378">Hydrolase</keyword>
<dbReference type="Pfam" id="PF00491">
    <property type="entry name" value="Arginase"/>
    <property type="match status" value="1"/>
</dbReference>
<dbReference type="InterPro" id="IPR006035">
    <property type="entry name" value="Ureohydrolase"/>
</dbReference>
<evidence type="ECO:0000313" key="4">
    <source>
        <dbReference type="EMBL" id="GEO02982.1"/>
    </source>
</evidence>
<dbReference type="OrthoDB" id="931936at2"/>